<dbReference type="EMBL" id="BPLQ01006612">
    <property type="protein sequence ID" value="GIY23970.1"/>
    <property type="molecule type" value="Genomic_DNA"/>
</dbReference>
<gene>
    <name evidence="1" type="ORF">CDAR_467571</name>
</gene>
<sequence length="138" mass="16106">MKSTQAIWFEHLKAVSFPFFKKFETKRPVLRQTQPKQNEQELSNCGAQKGIIQFLLCTGHENYSPNEKITKLKLSRSQMPPTHCPYSVQTVVSIVGNKTFFFPRFFQDCLKRVFLTKSEDLECGGFWVLIWRESIIVP</sequence>
<accession>A0AAV4RQH3</accession>
<reference evidence="1 2" key="1">
    <citation type="submission" date="2021-06" db="EMBL/GenBank/DDBJ databases">
        <title>Caerostris darwini draft genome.</title>
        <authorList>
            <person name="Kono N."/>
            <person name="Arakawa K."/>
        </authorList>
    </citation>
    <scope>NUCLEOTIDE SEQUENCE [LARGE SCALE GENOMIC DNA]</scope>
</reference>
<protein>
    <submittedName>
        <fullName evidence="1">Uncharacterized protein</fullName>
    </submittedName>
</protein>
<organism evidence="1 2">
    <name type="scientific">Caerostris darwini</name>
    <dbReference type="NCBI Taxonomy" id="1538125"/>
    <lineage>
        <taxon>Eukaryota</taxon>
        <taxon>Metazoa</taxon>
        <taxon>Ecdysozoa</taxon>
        <taxon>Arthropoda</taxon>
        <taxon>Chelicerata</taxon>
        <taxon>Arachnida</taxon>
        <taxon>Araneae</taxon>
        <taxon>Araneomorphae</taxon>
        <taxon>Entelegynae</taxon>
        <taxon>Araneoidea</taxon>
        <taxon>Araneidae</taxon>
        <taxon>Caerostris</taxon>
    </lineage>
</organism>
<dbReference type="Proteomes" id="UP001054837">
    <property type="component" value="Unassembled WGS sequence"/>
</dbReference>
<proteinExistence type="predicted"/>
<evidence type="ECO:0000313" key="1">
    <source>
        <dbReference type="EMBL" id="GIY23970.1"/>
    </source>
</evidence>
<name>A0AAV4RQH3_9ARAC</name>
<keyword evidence="2" id="KW-1185">Reference proteome</keyword>
<dbReference type="AlphaFoldDB" id="A0AAV4RQH3"/>
<evidence type="ECO:0000313" key="2">
    <source>
        <dbReference type="Proteomes" id="UP001054837"/>
    </source>
</evidence>
<comment type="caution">
    <text evidence="1">The sequence shown here is derived from an EMBL/GenBank/DDBJ whole genome shotgun (WGS) entry which is preliminary data.</text>
</comment>